<reference evidence="1 2" key="1">
    <citation type="submission" date="2019-04" db="EMBL/GenBank/DDBJ databases">
        <title>Sphingobacterium olei sp. nov., isolated from oil-contaminated soil.</title>
        <authorList>
            <person name="Liu B."/>
        </authorList>
    </citation>
    <scope>NUCLEOTIDE SEQUENCE [LARGE SCALE GENOMIC DNA]</scope>
    <source>
        <strain evidence="1 2">HAL-9</strain>
    </source>
</reference>
<dbReference type="EMBL" id="SUME01000002">
    <property type="protein sequence ID" value="TJZ61989.1"/>
    <property type="molecule type" value="Genomic_DNA"/>
</dbReference>
<evidence type="ECO:0000313" key="1">
    <source>
        <dbReference type="EMBL" id="TJZ61989.1"/>
    </source>
</evidence>
<keyword evidence="2" id="KW-1185">Reference proteome</keyword>
<organism evidence="1 2">
    <name type="scientific">Sphingobacterium olei</name>
    <dbReference type="NCBI Taxonomy" id="2571155"/>
    <lineage>
        <taxon>Bacteria</taxon>
        <taxon>Pseudomonadati</taxon>
        <taxon>Bacteroidota</taxon>
        <taxon>Sphingobacteriia</taxon>
        <taxon>Sphingobacteriales</taxon>
        <taxon>Sphingobacteriaceae</taxon>
        <taxon>Sphingobacterium</taxon>
    </lineage>
</organism>
<dbReference type="Gene3D" id="2.180.10.10">
    <property type="entry name" value="RHS repeat-associated core"/>
    <property type="match status" value="1"/>
</dbReference>
<name>A0A4U0P429_9SPHI</name>
<dbReference type="Proteomes" id="UP000306808">
    <property type="component" value="Unassembled WGS sequence"/>
</dbReference>
<accession>A0A4U0P429</accession>
<dbReference type="AlphaFoldDB" id="A0A4U0P429"/>
<dbReference type="InterPro" id="IPR022385">
    <property type="entry name" value="Rhs_assc_core"/>
</dbReference>
<evidence type="ECO:0000313" key="2">
    <source>
        <dbReference type="Proteomes" id="UP000306808"/>
    </source>
</evidence>
<proteinExistence type="predicted"/>
<dbReference type="NCBIfam" id="TIGR03696">
    <property type="entry name" value="Rhs_assc_core"/>
    <property type="match status" value="1"/>
</dbReference>
<protein>
    <submittedName>
        <fullName evidence="1">RHS repeat-associated core domain-containing protein</fullName>
    </submittedName>
</protein>
<comment type="caution">
    <text evidence="1">The sequence shown here is derived from an EMBL/GenBank/DDBJ whole genome shotgun (WGS) entry which is preliminary data.</text>
</comment>
<sequence length="296" mass="33652">MSTIYNGKEAQPELGNQLDYGARFYDAEIGRWNVPDPLAEQMRRHSPYNYAFNNPIRFIDPDGMAPEGVEALLMWARMSAAMSEGRERLEGMMYGEEDGEDPPNEYRYNKETGGYDFVSTEGGNEYDILHHEYASFTVHNYNGRQRLGPGIWWEPDSKGLEVVYPETYFIGGAAMAKTTSLVVGKILGRFATKGGMKLLPEAYSRFSRFEYHFGKHAGEWGAVTKNAYYKRALSLLDGSVGGNIQGFTNTAGYTFRMNMRTGEFGIMRPNGVVETFYRRLNDPAKYWAEQVAKWNK</sequence>
<gene>
    <name evidence="1" type="ORF">FAZ15_05610</name>
</gene>
<dbReference type="OrthoDB" id="1191296at2"/>